<evidence type="ECO:0000313" key="8">
    <source>
        <dbReference type="Proteomes" id="UP000183371"/>
    </source>
</evidence>
<dbReference type="InterPro" id="IPR036390">
    <property type="entry name" value="WH_DNA-bd_sf"/>
</dbReference>
<keyword evidence="2" id="KW-0963">Cytoplasm</keyword>
<keyword evidence="3" id="KW-0805">Transcription regulation</keyword>
<dbReference type="FunFam" id="1.10.10.10:FF:000163">
    <property type="entry name" value="MarR family transcriptional regulator"/>
    <property type="match status" value="1"/>
</dbReference>
<feature type="domain" description="HTH marR-type" evidence="6">
    <location>
        <begin position="31"/>
        <end position="161"/>
    </location>
</feature>
<dbReference type="PANTHER" id="PTHR33164:SF5">
    <property type="entry name" value="ORGANIC HYDROPEROXIDE RESISTANCE TRANSCRIPTIONAL REGULATOR"/>
    <property type="match status" value="1"/>
</dbReference>
<dbReference type="GO" id="GO:0003677">
    <property type="term" value="F:DNA binding"/>
    <property type="evidence" value="ECO:0007669"/>
    <property type="project" value="UniProtKB-KW"/>
</dbReference>
<dbReference type="InterPro" id="IPR039422">
    <property type="entry name" value="MarR/SlyA-like"/>
</dbReference>
<keyword evidence="5" id="KW-0804">Transcription</keyword>
<dbReference type="Proteomes" id="UP000183371">
    <property type="component" value="Unassembled WGS sequence"/>
</dbReference>
<dbReference type="PROSITE" id="PS50995">
    <property type="entry name" value="HTH_MARR_2"/>
    <property type="match status" value="1"/>
</dbReference>
<dbReference type="GO" id="GO:0003700">
    <property type="term" value="F:DNA-binding transcription factor activity"/>
    <property type="evidence" value="ECO:0007669"/>
    <property type="project" value="InterPro"/>
</dbReference>
<evidence type="ECO:0000259" key="6">
    <source>
        <dbReference type="PROSITE" id="PS50995"/>
    </source>
</evidence>
<comment type="subcellular location">
    <subcellularLocation>
        <location evidence="1">Cytoplasm</location>
    </subcellularLocation>
</comment>
<dbReference type="AlphaFoldDB" id="A0A1I6Z8I3"/>
<dbReference type="InterPro" id="IPR000835">
    <property type="entry name" value="HTH_MarR-typ"/>
</dbReference>
<evidence type="ECO:0000256" key="1">
    <source>
        <dbReference type="ARBA" id="ARBA00004496"/>
    </source>
</evidence>
<organism evidence="7 8">
    <name type="scientific">Pseudovibrio denitrificans</name>
    <dbReference type="NCBI Taxonomy" id="258256"/>
    <lineage>
        <taxon>Bacteria</taxon>
        <taxon>Pseudomonadati</taxon>
        <taxon>Pseudomonadota</taxon>
        <taxon>Alphaproteobacteria</taxon>
        <taxon>Hyphomicrobiales</taxon>
        <taxon>Stappiaceae</taxon>
        <taxon>Pseudovibrio</taxon>
    </lineage>
</organism>
<dbReference type="SMART" id="SM00347">
    <property type="entry name" value="HTH_MARR"/>
    <property type="match status" value="1"/>
</dbReference>
<evidence type="ECO:0000256" key="2">
    <source>
        <dbReference type="ARBA" id="ARBA00022490"/>
    </source>
</evidence>
<dbReference type="SUPFAM" id="SSF46785">
    <property type="entry name" value="Winged helix' DNA-binding domain"/>
    <property type="match status" value="1"/>
</dbReference>
<dbReference type="PRINTS" id="PR00598">
    <property type="entry name" value="HTHMARR"/>
</dbReference>
<dbReference type="Pfam" id="PF22381">
    <property type="entry name" value="Staph_reg_Sar_Rot"/>
    <property type="match status" value="1"/>
</dbReference>
<dbReference type="PANTHER" id="PTHR33164">
    <property type="entry name" value="TRANSCRIPTIONAL REGULATOR, MARR FAMILY"/>
    <property type="match status" value="1"/>
</dbReference>
<sequence length="172" mass="19624">MGRTGNEDVTQDWNTVMAEKKSEEFQGFGLDQHLCFAIYKANHAFNRFYKPVMKKLGVTYPQYITLLALLEKDHQRVSELGERLFLESNTLTPLLKRLEEMGYIARTRSKEDERQVIVSLTKEGRGLSDGVIDVQHCAFSNLDVPVETIRQLVGQLNGIQEMLTEAKDKVSS</sequence>
<proteinExistence type="predicted"/>
<name>A0A1I6Z8I3_9HYPH</name>
<dbReference type="InterPro" id="IPR036388">
    <property type="entry name" value="WH-like_DNA-bd_sf"/>
</dbReference>
<dbReference type="GO" id="GO:0006950">
    <property type="term" value="P:response to stress"/>
    <property type="evidence" value="ECO:0007669"/>
    <property type="project" value="TreeGrafter"/>
</dbReference>
<keyword evidence="4 7" id="KW-0238">DNA-binding</keyword>
<dbReference type="GO" id="GO:0005737">
    <property type="term" value="C:cytoplasm"/>
    <property type="evidence" value="ECO:0007669"/>
    <property type="project" value="UniProtKB-SubCell"/>
</dbReference>
<reference evidence="8" key="1">
    <citation type="submission" date="2016-10" db="EMBL/GenBank/DDBJ databases">
        <authorList>
            <person name="Varghese N."/>
            <person name="Submissions S."/>
        </authorList>
    </citation>
    <scope>NUCLEOTIDE SEQUENCE [LARGE SCALE GENOMIC DNA]</scope>
    <source>
        <strain evidence="8">DSM 17465</strain>
    </source>
</reference>
<dbReference type="EMBL" id="FPBD01000002">
    <property type="protein sequence ID" value="SFT58983.1"/>
    <property type="molecule type" value="Genomic_DNA"/>
</dbReference>
<evidence type="ECO:0000256" key="4">
    <source>
        <dbReference type="ARBA" id="ARBA00023125"/>
    </source>
</evidence>
<evidence type="ECO:0000256" key="3">
    <source>
        <dbReference type="ARBA" id="ARBA00023015"/>
    </source>
</evidence>
<dbReference type="Gene3D" id="1.10.10.10">
    <property type="entry name" value="Winged helix-like DNA-binding domain superfamily/Winged helix DNA-binding domain"/>
    <property type="match status" value="1"/>
</dbReference>
<gene>
    <name evidence="7" type="ORF">SAMN05444141_102149</name>
</gene>
<protein>
    <submittedName>
        <fullName evidence="7">DNA-binding transcriptional regulator, MarR family</fullName>
    </submittedName>
</protein>
<accession>A0A1I6Z8I3</accession>
<evidence type="ECO:0000256" key="5">
    <source>
        <dbReference type="ARBA" id="ARBA00023163"/>
    </source>
</evidence>
<keyword evidence="8" id="KW-1185">Reference proteome</keyword>
<evidence type="ECO:0000313" key="7">
    <source>
        <dbReference type="EMBL" id="SFT58983.1"/>
    </source>
</evidence>
<dbReference type="InterPro" id="IPR055166">
    <property type="entry name" value="Transc_reg_Sar_Rot_HTH"/>
</dbReference>